<dbReference type="PROSITE" id="PS00028">
    <property type="entry name" value="ZINC_FINGER_C2H2_1"/>
    <property type="match status" value="2"/>
</dbReference>
<dbReference type="InterPro" id="IPR036236">
    <property type="entry name" value="Znf_C2H2_sf"/>
</dbReference>
<gene>
    <name evidence="4" type="ORF">EXN66_Car019624</name>
</gene>
<feature type="compositionally biased region" description="Basic and acidic residues" evidence="2">
    <location>
        <begin position="769"/>
        <end position="794"/>
    </location>
</feature>
<evidence type="ECO:0000259" key="3">
    <source>
        <dbReference type="PROSITE" id="PS50157"/>
    </source>
</evidence>
<sequence length="1152" mass="130850">MVQDQEWRKDAGCQWESPKGEKREEKRDVGCQSEPAESRDAAVQVDFRSTGVCDVPWQCTSVRLDEPGGVNTRPPFYPVYPPYTTPLLTMMPQFRSASPDLPHLHLARSLPSMPLYQPPLFLAQGTIPLPRYFPLPSVPMWNMPPSAGGRCDPSPPQTPMDSSVPPGLIAPLSPRLAEEEDEEEGFFLKDKKVLHGTKRSTVTPQKKKKKNMSQCRAKSRPAVNKRTKPKVYNTVSRRRGEVCSITHRKRRSEEKWQLHQLQDVLHPEERSFVTDTQQSYIQIGEPEAQIQLISAEGGSEKGLKKKKNKRLLEQNEEQENGSMMMMEEGGRGAKCEKIKMEGTKQVVRPRRNAVGPPIRYLIQSEVRSCGLSVDNQGRKKVKRKNGGLWEDQQEEEIEGAGVTEAKESSRVGSTEGSGIEGWWQPCQVCGLKFNKEASLQLHLSVHRTGRWFNCHLCSKRFRLAHTLCQHHRQNHRGNRGSHSKIGGRVGATGLTTSDNREVKFNTSSDRERTERQERSEEGEETEEKLLLPPPTKAPDWLTRINRVRRNPRWWVDFQSLTKRRQENIEWWRMLQENDGGRGRKGKQSRKKEVNVKQVCEKEEKGDEEERSRDREEMVEVKAVSLMKEGGVEVMKMKAVCATRKDSGEEGERRKDGGENKEEVKLVCVMDEGGGVEEERRVGGENNEEVKVVSLMEEDGGEEGGNRGHGGEENQGMRQVELKKEVMEHAQRPRRMMVGPPIRYLLESEEQSHCPVTANQERLKLKKKTQKSEAEGRASGRMAVTDRTENRERRPGPTNQDKANNPKWKRGGPKKVVIFNQGGGGVSEIQTGHLVSETQIDHLVSDTKTDYLVSDGQAGHIISDRQKGLLGSERQMGDMGLDKQVNYLVSERMLEKQTCQLMSGEQTGHLVSDGQIGSLVSERQTGHMVSERQTDHLVSERQTGHLMSGRQMGHLASDGQIINMFLDTQTEIQTSHFFCDRQAGPLVSDRQTSHLFSDGQTGYTDSYEQTDPLVSERQKGHMFSERQTDHLVSERQTGYILSDRQSCPLASERQMGDMGLDKQMDHMVSERTLERQTCQLIPGGQKGHLALDRQIINMFLDTQTETQASDTFRKKQTNRQTETYRQTYLVYRDLQSGQVTLILPCSVRLERLL</sequence>
<feature type="compositionally biased region" description="Basic residues" evidence="2">
    <location>
        <begin position="473"/>
        <end position="482"/>
    </location>
</feature>
<name>A0A6G1QPD1_CHAAH</name>
<organism evidence="4 5">
    <name type="scientific">Channa argus</name>
    <name type="common">Northern snakehead</name>
    <name type="synonym">Ophicephalus argus</name>
    <dbReference type="NCBI Taxonomy" id="215402"/>
    <lineage>
        <taxon>Eukaryota</taxon>
        <taxon>Metazoa</taxon>
        <taxon>Chordata</taxon>
        <taxon>Craniata</taxon>
        <taxon>Vertebrata</taxon>
        <taxon>Euteleostomi</taxon>
        <taxon>Actinopterygii</taxon>
        <taxon>Neopterygii</taxon>
        <taxon>Teleostei</taxon>
        <taxon>Neoteleostei</taxon>
        <taxon>Acanthomorphata</taxon>
        <taxon>Anabantaria</taxon>
        <taxon>Anabantiformes</taxon>
        <taxon>Channoidei</taxon>
        <taxon>Channidae</taxon>
        <taxon>Channa</taxon>
    </lineage>
</organism>
<feature type="compositionally biased region" description="Basic residues" evidence="2">
    <location>
        <begin position="205"/>
        <end position="227"/>
    </location>
</feature>
<dbReference type="PROSITE" id="PS50157">
    <property type="entry name" value="ZINC_FINGER_C2H2_2"/>
    <property type="match status" value="2"/>
</dbReference>
<keyword evidence="1" id="KW-0479">Metal-binding</keyword>
<reference evidence="5" key="2">
    <citation type="submission" date="2019-02" db="EMBL/GenBank/DDBJ databases">
        <title>Opniocepnalus argus Var Kimnra genome.</title>
        <authorList>
            <person name="Zhou C."/>
            <person name="Xiao S."/>
        </authorList>
    </citation>
    <scope>NUCLEOTIDE SEQUENCE [LARGE SCALE GENOMIC DNA]</scope>
</reference>
<feature type="compositionally biased region" description="Basic and acidic residues" evidence="2">
    <location>
        <begin position="1"/>
        <end position="11"/>
    </location>
</feature>
<dbReference type="Proteomes" id="UP000503349">
    <property type="component" value="Chromosome 19"/>
</dbReference>
<evidence type="ECO:0000313" key="4">
    <source>
        <dbReference type="EMBL" id="KAF3703936.1"/>
    </source>
</evidence>
<feature type="domain" description="C2H2-type" evidence="3">
    <location>
        <begin position="424"/>
        <end position="451"/>
    </location>
</feature>
<dbReference type="InterPro" id="IPR013087">
    <property type="entry name" value="Znf_C2H2_type"/>
</dbReference>
<keyword evidence="5" id="KW-1185">Reference proteome</keyword>
<dbReference type="Gene3D" id="3.30.160.60">
    <property type="entry name" value="Classic Zinc Finger"/>
    <property type="match status" value="1"/>
</dbReference>
<dbReference type="SMART" id="SM00355">
    <property type="entry name" value="ZnF_C2H2"/>
    <property type="match status" value="2"/>
</dbReference>
<feature type="region of interest" description="Disordered" evidence="2">
    <location>
        <begin position="752"/>
        <end position="812"/>
    </location>
</feature>
<evidence type="ECO:0000313" key="5">
    <source>
        <dbReference type="Proteomes" id="UP000503349"/>
    </source>
</evidence>
<evidence type="ECO:0000256" key="2">
    <source>
        <dbReference type="SAM" id="MobiDB-lite"/>
    </source>
</evidence>
<feature type="region of interest" description="Disordered" evidence="2">
    <location>
        <begin position="197"/>
        <end position="227"/>
    </location>
</feature>
<proteinExistence type="predicted"/>
<feature type="compositionally biased region" description="Basic and acidic residues" evidence="2">
    <location>
        <begin position="498"/>
        <end position="519"/>
    </location>
</feature>
<dbReference type="AlphaFoldDB" id="A0A6G1QPD1"/>
<protein>
    <submittedName>
        <fullName evidence="4">Zinc finger and BTB domain-containing protein 37</fullName>
    </submittedName>
</protein>
<feature type="domain" description="C2H2-type" evidence="3">
    <location>
        <begin position="452"/>
        <end position="480"/>
    </location>
</feature>
<dbReference type="SUPFAM" id="SSF57667">
    <property type="entry name" value="beta-beta-alpha zinc fingers"/>
    <property type="match status" value="1"/>
</dbReference>
<feature type="compositionally biased region" description="Basic and acidic residues" evidence="2">
    <location>
        <begin position="590"/>
        <end position="615"/>
    </location>
</feature>
<feature type="region of interest" description="Disordered" evidence="2">
    <location>
        <begin position="473"/>
        <end position="537"/>
    </location>
</feature>
<feature type="region of interest" description="Disordered" evidence="2">
    <location>
        <begin position="146"/>
        <end position="184"/>
    </location>
</feature>
<reference evidence="4 5" key="1">
    <citation type="submission" date="2019-02" db="EMBL/GenBank/DDBJ databases">
        <title>Opniocepnalus argus genome.</title>
        <authorList>
            <person name="Zhou C."/>
            <person name="Xiao S."/>
        </authorList>
    </citation>
    <scope>NUCLEOTIDE SEQUENCE [LARGE SCALE GENOMIC DNA]</scope>
    <source>
        <strain evidence="4">OARG1902GOOAL</strain>
        <tissue evidence="4">Muscle</tissue>
    </source>
</reference>
<feature type="region of interest" description="Disordered" evidence="2">
    <location>
        <begin position="1"/>
        <end position="40"/>
    </location>
</feature>
<feature type="region of interest" description="Disordered" evidence="2">
    <location>
        <begin position="697"/>
        <end position="717"/>
    </location>
</feature>
<feature type="region of interest" description="Disordered" evidence="2">
    <location>
        <begin position="577"/>
        <end position="615"/>
    </location>
</feature>
<accession>A0A6G1QPD1</accession>
<dbReference type="EMBL" id="CM015730">
    <property type="protein sequence ID" value="KAF3703936.1"/>
    <property type="molecule type" value="Genomic_DNA"/>
</dbReference>
<feature type="compositionally biased region" description="Basic and acidic residues" evidence="2">
    <location>
        <begin position="18"/>
        <end position="29"/>
    </location>
</feature>
<keyword evidence="1" id="KW-0862">Zinc</keyword>
<evidence type="ECO:0000256" key="1">
    <source>
        <dbReference type="PROSITE-ProRule" id="PRU00042"/>
    </source>
</evidence>
<keyword evidence="1" id="KW-0863">Zinc-finger</keyword>
<dbReference type="GO" id="GO:0008270">
    <property type="term" value="F:zinc ion binding"/>
    <property type="evidence" value="ECO:0007669"/>
    <property type="project" value="UniProtKB-KW"/>
</dbReference>